<feature type="compositionally biased region" description="Low complexity" evidence="1">
    <location>
        <begin position="442"/>
        <end position="452"/>
    </location>
</feature>
<keyword evidence="3" id="KW-1185">Reference proteome</keyword>
<feature type="region of interest" description="Disordered" evidence="1">
    <location>
        <begin position="357"/>
        <end position="504"/>
    </location>
</feature>
<feature type="compositionally biased region" description="Basic residues" evidence="1">
    <location>
        <begin position="537"/>
        <end position="551"/>
    </location>
</feature>
<dbReference type="Proteomes" id="UP000246018">
    <property type="component" value="Unassembled WGS sequence"/>
</dbReference>
<feature type="compositionally biased region" description="Low complexity" evidence="1">
    <location>
        <begin position="1"/>
        <end position="13"/>
    </location>
</feature>
<name>A0A2T8F9P1_9ACTN</name>
<feature type="compositionally biased region" description="Pro residues" evidence="1">
    <location>
        <begin position="429"/>
        <end position="441"/>
    </location>
</feature>
<protein>
    <submittedName>
        <fullName evidence="2">Uncharacterized protein</fullName>
    </submittedName>
</protein>
<dbReference type="AlphaFoldDB" id="A0A2T8F9P1"/>
<sequence>MSVVTSSVCDVTSQHPEPSRKATDDLSAAELLAVLADERAAEHAAAARQLELAAHWADLHPAESIHDAATFTLPGIEHEEAIAGEGCPLVAEFCIAELGTTLHISTTAAKKLLGHALELRHRLPRLWAAVHAGRVPAWRARLVAETTIHTTPALSREAAAWVDAQVAPFVAKIGQAQLDRLVAEAIERFGPRVLPEDPDDDQPPCPDTRHVTLEADQVGYTGTIRLEGELDLADGLDLDHALRLGAEQLKALGSIEPLGARRAQALGHLVRHQLALDLAGDNATTATAEGILDTDNPTASATATEAKLPAARRLDLRIHLSAAALGEAGVATFHRTGRLDEGQRLIMLDQVKAWCADTTPRSGSSRSSTSTRRSTPPPTSPPTGNDNKSSCGTRPATSPGAPDPPPAATSTTSSPTTTTPKPKAAASNPDPPRPPTSPPPAAATTDSRPTAAGASWSWPPGSTCGSHPTAGSTSAIAPAPPPCTSPATASIDHDPAPHPAEHTGGVIGVPRPCRCRARPCRRSCGGPGRRAGDPCRHGRQRCRRRLGREVV</sequence>
<feature type="compositionally biased region" description="Low complexity" evidence="1">
    <location>
        <begin position="358"/>
        <end position="374"/>
    </location>
</feature>
<comment type="caution">
    <text evidence="2">The sequence shown here is derived from an EMBL/GenBank/DDBJ whole genome shotgun (WGS) entry which is preliminary data.</text>
</comment>
<feature type="compositionally biased region" description="Low complexity" evidence="1">
    <location>
        <begin position="408"/>
        <end position="428"/>
    </location>
</feature>
<accession>A0A2T8F9P1</accession>
<evidence type="ECO:0000256" key="1">
    <source>
        <dbReference type="SAM" id="MobiDB-lite"/>
    </source>
</evidence>
<evidence type="ECO:0000313" key="3">
    <source>
        <dbReference type="Proteomes" id="UP000246018"/>
    </source>
</evidence>
<feature type="compositionally biased region" description="Basic and acidic residues" evidence="1">
    <location>
        <begin position="491"/>
        <end position="501"/>
    </location>
</feature>
<organism evidence="2 3">
    <name type="scientific">Nocardioides gansuensis</name>
    <dbReference type="NCBI Taxonomy" id="2138300"/>
    <lineage>
        <taxon>Bacteria</taxon>
        <taxon>Bacillati</taxon>
        <taxon>Actinomycetota</taxon>
        <taxon>Actinomycetes</taxon>
        <taxon>Propionibacteriales</taxon>
        <taxon>Nocardioidaceae</taxon>
        <taxon>Nocardioides</taxon>
    </lineage>
</organism>
<gene>
    <name evidence="2" type="ORF">DDE18_13160</name>
</gene>
<proteinExistence type="predicted"/>
<dbReference type="EMBL" id="QDGZ01000005">
    <property type="protein sequence ID" value="PVG82410.1"/>
    <property type="molecule type" value="Genomic_DNA"/>
</dbReference>
<feature type="compositionally biased region" description="Low complexity" evidence="1">
    <location>
        <begin position="468"/>
        <end position="477"/>
    </location>
</feature>
<evidence type="ECO:0000313" key="2">
    <source>
        <dbReference type="EMBL" id="PVG82410.1"/>
    </source>
</evidence>
<feature type="region of interest" description="Disordered" evidence="1">
    <location>
        <begin position="523"/>
        <end position="551"/>
    </location>
</feature>
<dbReference type="OrthoDB" id="3778721at2"/>
<feature type="region of interest" description="Disordered" evidence="1">
    <location>
        <begin position="1"/>
        <end position="23"/>
    </location>
</feature>
<reference evidence="2 3" key="1">
    <citation type="submission" date="2018-04" db="EMBL/GenBank/DDBJ databases">
        <title>Genome of Nocardioides gansuensis WSJ-1.</title>
        <authorList>
            <person name="Wu S."/>
            <person name="Wang G."/>
        </authorList>
    </citation>
    <scope>NUCLEOTIDE SEQUENCE [LARGE SCALE GENOMIC DNA]</scope>
    <source>
        <strain evidence="2 3">WSJ-1</strain>
    </source>
</reference>